<dbReference type="Pfam" id="PF10026">
    <property type="entry name" value="DUF2268"/>
    <property type="match status" value="1"/>
</dbReference>
<dbReference type="Proteomes" id="UP001595748">
    <property type="component" value="Unassembled WGS sequence"/>
</dbReference>
<evidence type="ECO:0000313" key="3">
    <source>
        <dbReference type="Proteomes" id="UP001595748"/>
    </source>
</evidence>
<keyword evidence="2" id="KW-0645">Protease</keyword>
<proteinExistence type="predicted"/>
<comment type="caution">
    <text evidence="2">The sequence shown here is derived from an EMBL/GenBank/DDBJ whole genome shotgun (WGS) entry which is preliminary data.</text>
</comment>
<dbReference type="RefSeq" id="WP_380079044.1">
    <property type="nucleotide sequence ID" value="NZ_JBHRZF010000158.1"/>
</dbReference>
<keyword evidence="2" id="KW-0378">Hydrolase</keyword>
<organism evidence="2 3">
    <name type="scientific">Deinococcus antarcticus</name>
    <dbReference type="NCBI Taxonomy" id="1298767"/>
    <lineage>
        <taxon>Bacteria</taxon>
        <taxon>Thermotogati</taxon>
        <taxon>Deinococcota</taxon>
        <taxon>Deinococci</taxon>
        <taxon>Deinococcales</taxon>
        <taxon>Deinococcaceae</taxon>
        <taxon>Deinococcus</taxon>
    </lineage>
</organism>
<accession>A0ABV8A8U0</accession>
<protein>
    <submittedName>
        <fullName evidence="2">DUF2268 domain-containing putative Zn-dependent protease</fullName>
    </submittedName>
</protein>
<keyword evidence="3" id="KW-1185">Reference proteome</keyword>
<dbReference type="EMBL" id="JBHRZF010000158">
    <property type="protein sequence ID" value="MFC3861795.1"/>
    <property type="molecule type" value="Genomic_DNA"/>
</dbReference>
<gene>
    <name evidence="2" type="ORF">ACFOPQ_13590</name>
</gene>
<dbReference type="GO" id="GO:0008233">
    <property type="term" value="F:peptidase activity"/>
    <property type="evidence" value="ECO:0007669"/>
    <property type="project" value="UniProtKB-KW"/>
</dbReference>
<sequence>MAQLITSDIPRFWEAFRFIHAPDAEAHMQRLYLDAGTAGVQGFRPGRIESAAHLVRVARAREAFYGGIQASSLQVMGDVAPQLDSVLEGFERLFPGVVLPDIYLVIGAMNSGGTMAHGPDGPIAIIGLEFFSAAPDTPTHELTPWERGVIQPPTQLPAIIAHELVHTLQDIPDESQRSLLLYTLAEGAADYLGELVSGQTVNPALHRYGLEHENELKAEFLRDILRGQSHEAWMYQGQKAAGHPADLGYFIGAQIVRAYHRKFAHHPAVLRDLLHFSLRVPEEFTRRSGYFGEAWLARGLHV</sequence>
<reference evidence="3" key="1">
    <citation type="journal article" date="2019" name="Int. J. Syst. Evol. Microbiol.">
        <title>The Global Catalogue of Microorganisms (GCM) 10K type strain sequencing project: providing services to taxonomists for standard genome sequencing and annotation.</title>
        <authorList>
            <consortium name="The Broad Institute Genomics Platform"/>
            <consortium name="The Broad Institute Genome Sequencing Center for Infectious Disease"/>
            <person name="Wu L."/>
            <person name="Ma J."/>
        </authorList>
    </citation>
    <scope>NUCLEOTIDE SEQUENCE [LARGE SCALE GENOMIC DNA]</scope>
    <source>
        <strain evidence="3">CCTCC AB 2013263</strain>
    </source>
</reference>
<dbReference type="GO" id="GO:0006508">
    <property type="term" value="P:proteolysis"/>
    <property type="evidence" value="ECO:0007669"/>
    <property type="project" value="UniProtKB-KW"/>
</dbReference>
<evidence type="ECO:0000313" key="2">
    <source>
        <dbReference type="EMBL" id="MFC3861795.1"/>
    </source>
</evidence>
<feature type="domain" description="DUF2268" evidence="1">
    <location>
        <begin position="155"/>
        <end position="264"/>
    </location>
</feature>
<dbReference type="InterPro" id="IPR018728">
    <property type="entry name" value="DUF2268"/>
</dbReference>
<name>A0ABV8A8U0_9DEIO</name>
<evidence type="ECO:0000259" key="1">
    <source>
        <dbReference type="Pfam" id="PF10026"/>
    </source>
</evidence>